<dbReference type="EMBL" id="KQ760869">
    <property type="protein sequence ID" value="OAD58765.1"/>
    <property type="molecule type" value="Genomic_DNA"/>
</dbReference>
<evidence type="ECO:0000256" key="1">
    <source>
        <dbReference type="SAM" id="MobiDB-lite"/>
    </source>
</evidence>
<keyword evidence="3" id="KW-1185">Reference proteome</keyword>
<evidence type="ECO:0000313" key="3">
    <source>
        <dbReference type="Proteomes" id="UP000250275"/>
    </source>
</evidence>
<organism evidence="2 3">
    <name type="scientific">Eufriesea mexicana</name>
    <dbReference type="NCBI Taxonomy" id="516756"/>
    <lineage>
        <taxon>Eukaryota</taxon>
        <taxon>Metazoa</taxon>
        <taxon>Ecdysozoa</taxon>
        <taxon>Arthropoda</taxon>
        <taxon>Hexapoda</taxon>
        <taxon>Insecta</taxon>
        <taxon>Pterygota</taxon>
        <taxon>Neoptera</taxon>
        <taxon>Endopterygota</taxon>
        <taxon>Hymenoptera</taxon>
        <taxon>Apocrita</taxon>
        <taxon>Aculeata</taxon>
        <taxon>Apoidea</taxon>
        <taxon>Anthophila</taxon>
        <taxon>Apidae</taxon>
        <taxon>Eufriesea</taxon>
    </lineage>
</organism>
<dbReference type="OrthoDB" id="7605799at2759"/>
<gene>
    <name evidence="2" type="ORF">WN48_10310</name>
</gene>
<proteinExistence type="predicted"/>
<reference evidence="2 3" key="1">
    <citation type="submission" date="2015-07" db="EMBL/GenBank/DDBJ databases">
        <title>The genome of Eufriesea mexicana.</title>
        <authorList>
            <person name="Pan H."/>
            <person name="Kapheim K."/>
        </authorList>
    </citation>
    <scope>NUCLEOTIDE SEQUENCE [LARGE SCALE GENOMIC DNA]</scope>
    <source>
        <strain evidence="2">0111107269</strain>
        <tissue evidence="2">Whole body</tissue>
    </source>
</reference>
<accession>A0A310SSK0</accession>
<dbReference type="AlphaFoldDB" id="A0A310SSK0"/>
<dbReference type="Proteomes" id="UP000250275">
    <property type="component" value="Unassembled WGS sequence"/>
</dbReference>
<feature type="region of interest" description="Disordered" evidence="1">
    <location>
        <begin position="1"/>
        <end position="29"/>
    </location>
</feature>
<feature type="compositionally biased region" description="Basic and acidic residues" evidence="1">
    <location>
        <begin position="1"/>
        <end position="20"/>
    </location>
</feature>
<name>A0A310SSK0_9HYME</name>
<sequence>MTKGKKESKLATQINEDKNNKTLKNNSLNTEKKKDNLSKYCKKMNVKQKIKQKDVKKCEKVTKKLSVIDMLLKYNEEKYKYQIQQLNVLFGQSVKYPTLTKDELCMLFAKYRSDGHYKTNKNLPPFTSLLVNTHNMFNEKIHVYDQFSDLQKMKFKNTEDTVANLNCNTLNENQHIEENPKVHEILQTNVKQDLLRCRQISQVNGMNNKVQNKYLYNDQSIPTINENNNHMFMNYNIKSHNNFNMFNDAQNLIQLKSDSNSNAKKISDGEEKYFLYKSINTQNVISEEQQSYRYVNKNLLYNVSDPNTQYENVTNNSEISQINDINCSVKYDNFSLNSNFYSDLYLNKCNNMTSINNNNNYQSMTSAQSIYIPPNLESCSNVKNSVPSYQLSLIKNCSEQDNLNLSIDTDMYSVMNNKNLTHISNDNGNNTQANLDAYNANSTMIPGDIFSEMDTFIPSCPGIIDQHN</sequence>
<protein>
    <submittedName>
        <fullName evidence="2">Uncharacterized protein</fullName>
    </submittedName>
</protein>
<evidence type="ECO:0000313" key="2">
    <source>
        <dbReference type="EMBL" id="OAD58765.1"/>
    </source>
</evidence>